<sequence length="82" mass="9501">ETVRFNSFHSRNRAAMDDEPPAAMGFDDPGEDEILDEEALRDLVSEIVRQELQGALGERITRNVRKLVRREIMRAISIRDFE</sequence>
<organism evidence="2">
    <name type="scientific">marine sediment metagenome</name>
    <dbReference type="NCBI Taxonomy" id="412755"/>
    <lineage>
        <taxon>unclassified sequences</taxon>
        <taxon>metagenomes</taxon>
        <taxon>ecological metagenomes</taxon>
    </lineage>
</organism>
<evidence type="ECO:0000313" key="2">
    <source>
        <dbReference type="EMBL" id="KKK89589.1"/>
    </source>
</evidence>
<comment type="caution">
    <text evidence="2">The sequence shown here is derived from an EMBL/GenBank/DDBJ whole genome shotgun (WGS) entry which is preliminary data.</text>
</comment>
<proteinExistence type="predicted"/>
<accession>A0A0F9BG13</accession>
<dbReference type="AlphaFoldDB" id="A0A0F9BG13"/>
<evidence type="ECO:0000256" key="1">
    <source>
        <dbReference type="SAM" id="MobiDB-lite"/>
    </source>
</evidence>
<dbReference type="EMBL" id="LAZR01049459">
    <property type="protein sequence ID" value="KKK89589.1"/>
    <property type="molecule type" value="Genomic_DNA"/>
</dbReference>
<feature type="non-terminal residue" evidence="2">
    <location>
        <position position="1"/>
    </location>
</feature>
<feature type="region of interest" description="Disordered" evidence="1">
    <location>
        <begin position="1"/>
        <end position="30"/>
    </location>
</feature>
<gene>
    <name evidence="2" type="ORF">LCGC14_2731560</name>
</gene>
<protein>
    <submittedName>
        <fullName evidence="2">Uncharacterized protein</fullName>
    </submittedName>
</protein>
<name>A0A0F9BG13_9ZZZZ</name>
<reference evidence="2" key="1">
    <citation type="journal article" date="2015" name="Nature">
        <title>Complex archaea that bridge the gap between prokaryotes and eukaryotes.</title>
        <authorList>
            <person name="Spang A."/>
            <person name="Saw J.H."/>
            <person name="Jorgensen S.L."/>
            <person name="Zaremba-Niedzwiedzka K."/>
            <person name="Martijn J."/>
            <person name="Lind A.E."/>
            <person name="van Eijk R."/>
            <person name="Schleper C."/>
            <person name="Guy L."/>
            <person name="Ettema T.J."/>
        </authorList>
    </citation>
    <scope>NUCLEOTIDE SEQUENCE</scope>
</reference>